<dbReference type="EMBL" id="JBHULU010000025">
    <property type="protein sequence ID" value="MFD2515899.1"/>
    <property type="molecule type" value="Genomic_DNA"/>
</dbReference>
<reference evidence="2" key="1">
    <citation type="journal article" date="2019" name="Int. J. Syst. Evol. Microbiol.">
        <title>The Global Catalogue of Microorganisms (GCM) 10K type strain sequencing project: providing services to taxonomists for standard genome sequencing and annotation.</title>
        <authorList>
            <consortium name="The Broad Institute Genomics Platform"/>
            <consortium name="The Broad Institute Genome Sequencing Center for Infectious Disease"/>
            <person name="Wu L."/>
            <person name="Ma J."/>
        </authorList>
    </citation>
    <scope>NUCLEOTIDE SEQUENCE [LARGE SCALE GENOMIC DNA]</scope>
    <source>
        <strain evidence="2">KCTC 42498</strain>
    </source>
</reference>
<evidence type="ECO:0000313" key="2">
    <source>
        <dbReference type="Proteomes" id="UP001597544"/>
    </source>
</evidence>
<comment type="caution">
    <text evidence="1">The sequence shown here is derived from an EMBL/GenBank/DDBJ whole genome shotgun (WGS) entry which is preliminary data.</text>
</comment>
<protein>
    <recommendedName>
        <fullName evidence="3">DUF4382 domain-containing protein</fullName>
    </recommendedName>
</protein>
<accession>A0ABW5IT23</accession>
<evidence type="ECO:0000313" key="1">
    <source>
        <dbReference type="EMBL" id="MFD2515899.1"/>
    </source>
</evidence>
<gene>
    <name evidence="1" type="ORF">ACFSRY_18655</name>
</gene>
<sequence length="229" mass="24196">MKTSPLLLAGALAFGLFSCDSEDTASPQAQVGLDFVTVKTAAQLNGRVASTNSLSFTSGTIVLSQVQFEGESDVDSLEVEFELEQDVTIDFATGATSPDISAVGFKPGTYEEIEVELELQDSGTKPAVVLNGTFTDAQGQAHPLRFEFNSAETFEVEREGTITFTEGQSSMAQVTFDPTAWFAGVSAAQLSAAAKNAEGVIVISETQNTNIFDIVADGLDLATDVEIKD</sequence>
<evidence type="ECO:0008006" key="3">
    <source>
        <dbReference type="Google" id="ProtNLM"/>
    </source>
</evidence>
<proteinExistence type="predicted"/>
<name>A0ABW5IT23_9BACT</name>
<keyword evidence="2" id="KW-1185">Reference proteome</keyword>
<dbReference type="Proteomes" id="UP001597544">
    <property type="component" value="Unassembled WGS sequence"/>
</dbReference>
<dbReference type="RefSeq" id="WP_377511632.1">
    <property type="nucleotide sequence ID" value="NZ_JBHULU010000025.1"/>
</dbReference>
<dbReference type="PROSITE" id="PS51257">
    <property type="entry name" value="PROKAR_LIPOPROTEIN"/>
    <property type="match status" value="1"/>
</dbReference>
<organism evidence="1 2">
    <name type="scientific">Pontibacter locisalis</name>
    <dbReference type="NCBI Taxonomy" id="1719035"/>
    <lineage>
        <taxon>Bacteria</taxon>
        <taxon>Pseudomonadati</taxon>
        <taxon>Bacteroidota</taxon>
        <taxon>Cytophagia</taxon>
        <taxon>Cytophagales</taxon>
        <taxon>Hymenobacteraceae</taxon>
        <taxon>Pontibacter</taxon>
    </lineage>
</organism>